<comment type="caution">
    <text evidence="2">The sequence shown here is derived from an EMBL/GenBank/DDBJ whole genome shotgun (WGS) entry which is preliminary data.</text>
</comment>
<dbReference type="PANTHER" id="PTHR31973:SF191">
    <property type="entry name" value="OS05G0489400 PROTEIN"/>
    <property type="match status" value="1"/>
</dbReference>
<gene>
    <name evidence="2" type="ORF">Sradi_5244400</name>
</gene>
<dbReference type="InterPro" id="IPR018289">
    <property type="entry name" value="MULE_transposase_dom"/>
</dbReference>
<organism evidence="2">
    <name type="scientific">Sesamum radiatum</name>
    <name type="common">Black benniseed</name>
    <dbReference type="NCBI Taxonomy" id="300843"/>
    <lineage>
        <taxon>Eukaryota</taxon>
        <taxon>Viridiplantae</taxon>
        <taxon>Streptophyta</taxon>
        <taxon>Embryophyta</taxon>
        <taxon>Tracheophyta</taxon>
        <taxon>Spermatophyta</taxon>
        <taxon>Magnoliopsida</taxon>
        <taxon>eudicotyledons</taxon>
        <taxon>Gunneridae</taxon>
        <taxon>Pentapetalae</taxon>
        <taxon>asterids</taxon>
        <taxon>lamiids</taxon>
        <taxon>Lamiales</taxon>
        <taxon>Pedaliaceae</taxon>
        <taxon>Sesamum</taxon>
    </lineage>
</organism>
<evidence type="ECO:0000259" key="1">
    <source>
        <dbReference type="Pfam" id="PF10551"/>
    </source>
</evidence>
<proteinExistence type="predicted"/>
<dbReference type="Pfam" id="PF10551">
    <property type="entry name" value="MULE"/>
    <property type="match status" value="1"/>
</dbReference>
<dbReference type="AlphaFoldDB" id="A0AAW2LL01"/>
<dbReference type="PANTHER" id="PTHR31973">
    <property type="entry name" value="POLYPROTEIN, PUTATIVE-RELATED"/>
    <property type="match status" value="1"/>
</dbReference>
<accession>A0AAW2LL01</accession>
<feature type="domain" description="MULE transposase" evidence="1">
    <location>
        <begin position="37"/>
        <end position="131"/>
    </location>
</feature>
<reference evidence="2" key="1">
    <citation type="submission" date="2020-06" db="EMBL/GenBank/DDBJ databases">
        <authorList>
            <person name="Li T."/>
            <person name="Hu X."/>
            <person name="Zhang T."/>
            <person name="Song X."/>
            <person name="Zhang H."/>
            <person name="Dai N."/>
            <person name="Sheng W."/>
            <person name="Hou X."/>
            <person name="Wei L."/>
        </authorList>
    </citation>
    <scope>NUCLEOTIDE SEQUENCE</scope>
    <source>
        <strain evidence="2">G02</strain>
        <tissue evidence="2">Leaf</tissue>
    </source>
</reference>
<sequence length="245" mass="28425">MMVMTNGDDGSGQRKFSKFYVCFDALKKGFLSRCRPVIWLDGCHLKGPYGDILLTAISINLNNNLYPLAYAVVSGETREAWRWFLELLRDDLHIVRDDTFTFISDKQKGLIPAFESMFPGSDNRFCVRHLHGNMKSAGFRGLAFKKGLWNAAKATTMSEFIFKMDELGKLDSKVVEWLSDKPPAHWSRSHFNCFSKCDMLLNNICETFNSNILEAREKPIMTMLEWIREWIMTRLSELRDRARKK</sequence>
<dbReference type="EMBL" id="JACGWJ010000024">
    <property type="protein sequence ID" value="KAL0319829.1"/>
    <property type="molecule type" value="Genomic_DNA"/>
</dbReference>
<evidence type="ECO:0000313" key="2">
    <source>
        <dbReference type="EMBL" id="KAL0319829.1"/>
    </source>
</evidence>
<protein>
    <recommendedName>
        <fullName evidence="1">MULE transposase domain-containing protein</fullName>
    </recommendedName>
</protein>
<reference evidence="2" key="2">
    <citation type="journal article" date="2024" name="Plant">
        <title>Genomic evolution and insights into agronomic trait innovations of Sesamum species.</title>
        <authorList>
            <person name="Miao H."/>
            <person name="Wang L."/>
            <person name="Qu L."/>
            <person name="Liu H."/>
            <person name="Sun Y."/>
            <person name="Le M."/>
            <person name="Wang Q."/>
            <person name="Wei S."/>
            <person name="Zheng Y."/>
            <person name="Lin W."/>
            <person name="Duan Y."/>
            <person name="Cao H."/>
            <person name="Xiong S."/>
            <person name="Wang X."/>
            <person name="Wei L."/>
            <person name="Li C."/>
            <person name="Ma Q."/>
            <person name="Ju M."/>
            <person name="Zhao R."/>
            <person name="Li G."/>
            <person name="Mu C."/>
            <person name="Tian Q."/>
            <person name="Mei H."/>
            <person name="Zhang T."/>
            <person name="Gao T."/>
            <person name="Zhang H."/>
        </authorList>
    </citation>
    <scope>NUCLEOTIDE SEQUENCE</scope>
    <source>
        <strain evidence="2">G02</strain>
    </source>
</reference>
<name>A0AAW2LL01_SESRA</name>